<dbReference type="EMBL" id="LFIW01001838">
    <property type="protein sequence ID" value="KZL80671.1"/>
    <property type="molecule type" value="Genomic_DNA"/>
</dbReference>
<name>A0A167AYD0_COLIC</name>
<dbReference type="SUPFAM" id="SSF53098">
    <property type="entry name" value="Ribonuclease H-like"/>
    <property type="match status" value="1"/>
</dbReference>
<dbReference type="GO" id="GO:0004523">
    <property type="term" value="F:RNA-DNA hybrid ribonuclease activity"/>
    <property type="evidence" value="ECO:0007669"/>
    <property type="project" value="InterPro"/>
</dbReference>
<evidence type="ECO:0000259" key="2">
    <source>
        <dbReference type="PROSITE" id="PS50879"/>
    </source>
</evidence>
<dbReference type="InterPro" id="IPR038718">
    <property type="entry name" value="SNF2-like_sf"/>
</dbReference>
<feature type="region of interest" description="Disordered" evidence="1">
    <location>
        <begin position="338"/>
        <end position="413"/>
    </location>
</feature>
<keyword evidence="3" id="KW-0808">Transferase</keyword>
<dbReference type="Gene3D" id="3.40.50.10810">
    <property type="entry name" value="Tandem AAA-ATPase domain"/>
    <property type="match status" value="1"/>
</dbReference>
<dbReference type="InterPro" id="IPR027417">
    <property type="entry name" value="P-loop_NTPase"/>
</dbReference>
<comment type="caution">
    <text evidence="3">The sequence shown here is derived from an EMBL/GenBank/DDBJ whole genome shotgun (WGS) entry which is preliminary data.</text>
</comment>
<evidence type="ECO:0000313" key="4">
    <source>
        <dbReference type="Proteomes" id="UP000076584"/>
    </source>
</evidence>
<keyword evidence="3" id="KW-0695">RNA-directed DNA polymerase</keyword>
<sequence>MRSPTARMADNVHICLDNLAVAARLVTRSPGSSQARFRAFGELSVSWAQRGRTSWTMPGRVYIWWCPGHTGIAGNEEADALAKEACKQIPESQPQPTLTHLKRESRAADVQASARRWPSICPRQYADLGISPHPKPPELRLPRHLLGRLYAARSHHHGDFAAYHERFAHQDALLHCSCGRRKTPVHFYLCKRGRKATPRHLRRRMAKASIDFLLGTTQGASLLRDTPLATVSASAITHLLLPRCIIRRGGQAVDEDLMQAKPSSSRVHFDNENEVLNLCLEFDGQPFYRPPTPIEYDGQFRIALDQVLALCKDRIANGAGARKVTLYWEIRSRYDIRSENAPSEQQDAEISLPDGSHEPRASGSNKDADDVNDAGDTNGADDTNDVDDTNDADKIGDPGDKDIDNKDDDDDDDVVFLGAAPLEQPTHGTEVSVDDLLESSDDAAGWRRTCHFFGHDEHHKTMDPEHCRQLPGTKRKLRPHQLDDVRRVIERAATDGRLGALLEHPMGVGKTITYQAVIAPTLSSTTAGMDLTAVPCVGGPSVSNALARRTA</sequence>
<dbReference type="GO" id="GO:0003964">
    <property type="term" value="F:RNA-directed DNA polymerase activity"/>
    <property type="evidence" value="ECO:0007669"/>
    <property type="project" value="UniProtKB-KW"/>
</dbReference>
<dbReference type="SUPFAM" id="SSF52540">
    <property type="entry name" value="P-loop containing nucleoside triphosphate hydrolases"/>
    <property type="match status" value="1"/>
</dbReference>
<dbReference type="InterPro" id="IPR002156">
    <property type="entry name" value="RNaseH_domain"/>
</dbReference>
<feature type="compositionally biased region" description="Basic and acidic residues" evidence="1">
    <location>
        <begin position="391"/>
        <end position="404"/>
    </location>
</feature>
<keyword evidence="3" id="KW-0548">Nucleotidyltransferase</keyword>
<dbReference type="InterPro" id="IPR012337">
    <property type="entry name" value="RNaseH-like_sf"/>
</dbReference>
<accession>A0A167AYD0</accession>
<keyword evidence="4" id="KW-1185">Reference proteome</keyword>
<proteinExistence type="predicted"/>
<dbReference type="PROSITE" id="PS50879">
    <property type="entry name" value="RNASE_H_1"/>
    <property type="match status" value="1"/>
</dbReference>
<dbReference type="CDD" id="cd09276">
    <property type="entry name" value="Rnase_HI_RT_non_LTR"/>
    <property type="match status" value="1"/>
</dbReference>
<dbReference type="InterPro" id="IPR036397">
    <property type="entry name" value="RNaseH_sf"/>
</dbReference>
<dbReference type="GO" id="GO:0003676">
    <property type="term" value="F:nucleic acid binding"/>
    <property type="evidence" value="ECO:0007669"/>
    <property type="project" value="InterPro"/>
</dbReference>
<reference evidence="3 4" key="1">
    <citation type="submission" date="2015-06" db="EMBL/GenBank/DDBJ databases">
        <title>Survival trade-offs in plant roots during colonization by closely related pathogenic and mutualistic fungi.</title>
        <authorList>
            <person name="Hacquard S."/>
            <person name="Kracher B."/>
            <person name="Hiruma K."/>
            <person name="Weinman A."/>
            <person name="Muench P."/>
            <person name="Garrido Oter R."/>
            <person name="Ver Loren van Themaat E."/>
            <person name="Dallerey J.-F."/>
            <person name="Damm U."/>
            <person name="Henrissat B."/>
            <person name="Lespinet O."/>
            <person name="Thon M."/>
            <person name="Kemen E."/>
            <person name="McHardy A.C."/>
            <person name="Schulze-Lefert P."/>
            <person name="O'Connell R.J."/>
        </authorList>
    </citation>
    <scope>NUCLEOTIDE SEQUENCE [LARGE SCALE GENOMIC DNA]</scope>
    <source>
        <strain evidence="3 4">MAFF 238704</strain>
    </source>
</reference>
<feature type="domain" description="RNase H type-1" evidence="2">
    <location>
        <begin position="1"/>
        <end position="87"/>
    </location>
</feature>
<dbReference type="AlphaFoldDB" id="A0A167AYD0"/>
<dbReference type="Gene3D" id="3.30.420.10">
    <property type="entry name" value="Ribonuclease H-like superfamily/Ribonuclease H"/>
    <property type="match status" value="1"/>
</dbReference>
<gene>
    <name evidence="3" type="ORF">CI238_12953</name>
</gene>
<protein>
    <submittedName>
        <fullName evidence="3">Reverse transcriptase</fullName>
    </submittedName>
</protein>
<evidence type="ECO:0000256" key="1">
    <source>
        <dbReference type="SAM" id="MobiDB-lite"/>
    </source>
</evidence>
<dbReference type="Proteomes" id="UP000076584">
    <property type="component" value="Unassembled WGS sequence"/>
</dbReference>
<organism evidence="3 4">
    <name type="scientific">Colletotrichum incanum</name>
    <name type="common">Soybean anthracnose fungus</name>
    <dbReference type="NCBI Taxonomy" id="1573173"/>
    <lineage>
        <taxon>Eukaryota</taxon>
        <taxon>Fungi</taxon>
        <taxon>Dikarya</taxon>
        <taxon>Ascomycota</taxon>
        <taxon>Pezizomycotina</taxon>
        <taxon>Sordariomycetes</taxon>
        <taxon>Hypocreomycetidae</taxon>
        <taxon>Glomerellales</taxon>
        <taxon>Glomerellaceae</taxon>
        <taxon>Colletotrichum</taxon>
        <taxon>Colletotrichum spaethianum species complex</taxon>
    </lineage>
</organism>
<evidence type="ECO:0000313" key="3">
    <source>
        <dbReference type="EMBL" id="KZL80671.1"/>
    </source>
</evidence>